<evidence type="ECO:0000256" key="4">
    <source>
        <dbReference type="ARBA" id="ARBA00041448"/>
    </source>
</evidence>
<keyword evidence="1" id="KW-0436">Ligase</keyword>
<dbReference type="GO" id="GO:0015631">
    <property type="term" value="F:tubulin binding"/>
    <property type="evidence" value="ECO:0007669"/>
    <property type="project" value="TreeGrafter"/>
</dbReference>
<feature type="compositionally biased region" description="Basic and acidic residues" evidence="6">
    <location>
        <begin position="599"/>
        <end position="623"/>
    </location>
</feature>
<proteinExistence type="predicted"/>
<protein>
    <recommendedName>
        <fullName evidence="4">Tubulin--tyrosine ligase-like protein 5</fullName>
    </recommendedName>
</protein>
<evidence type="ECO:0000256" key="5">
    <source>
        <dbReference type="ARBA" id="ARBA00049274"/>
    </source>
</evidence>
<dbReference type="SUPFAM" id="SSF56059">
    <property type="entry name" value="Glutathione synthetase ATP-binding domain-like"/>
    <property type="match status" value="1"/>
</dbReference>
<dbReference type="PANTHER" id="PTHR12241">
    <property type="entry name" value="TUBULIN POLYGLUTAMYLASE"/>
    <property type="match status" value="1"/>
</dbReference>
<feature type="region of interest" description="Disordered" evidence="6">
    <location>
        <begin position="568"/>
        <end position="631"/>
    </location>
</feature>
<sequence length="631" mass="72038">RFTRLQNVYLDGAHFRYSGLSANASSVPLPRPKSACANRPGSSRGTRDNESFRRPHSAKPAVSLSASLQNLILDERARHRRDVSSDPPRSMRISKRRNPRNVAASRRVITFVSKQQINSTTPLTGLMYQTSRSCPNIVKTILDGSGVVRATRKTASWDLLWSTGVIPCRRFTLLSRGQIVNQFPKTSLLARKEFLFRSIRNLWIHGGMQRKHELDIVPETYILPQDKDELLQSFTDGEGRGDANLWIVKPYDSHQGRGVFITSRWRQIPVQSQVVVSQYITNPFLVDGRKCDLRMFVLITSMDPLRIYVHDEGIVRIATDPYSTTAPSMINRFVYLTKSSSNAQSSNYSVNHEASWENIGNEWTLSRFRRHLAERAARVGEADPNPELWSKIHDIILKAIISIEQEVTEAVGRHVPSRLNCFELFGVDILIDSSLRPWILEIIHSPNLRCNTGLGLHVKSAVITDTLNLLSLQSSMRKSLMKERSRDMSTKQMSRRGSALDMGTSRPSLEIHSMKQTDYDAIVNETNGEVERRGAFNCIFPTGLWRYYCGFFRSWSILNETLCRRFEDGSQSNDKPDEEIDDNSLQSEAPALQKIPTKKTRETRDPSMGEERRQQRLDRELKTRFGLQFSH</sequence>
<evidence type="ECO:0000313" key="7">
    <source>
        <dbReference type="EMBL" id="CRZ05914.1"/>
    </source>
</evidence>
<reference evidence="7" key="1">
    <citation type="submission" date="2015-04" db="EMBL/GenBank/DDBJ databases">
        <title>The genome sequence of the plant pathogenic Rhizarian Plasmodiophora brassicae reveals insights in its biotrophic life cycle and the origin of chitin synthesis.</title>
        <authorList>
            <person name="Schwelm A."/>
            <person name="Fogelqvist J."/>
            <person name="Knaust A."/>
            <person name="Julke S."/>
            <person name="Lilja T."/>
            <person name="Dhandapani V."/>
            <person name="Bonilla-Rosso G."/>
            <person name="Karlsson M."/>
            <person name="Shevchenko A."/>
            <person name="Choi S.R."/>
            <person name="Kim H.G."/>
            <person name="Park J.Y."/>
            <person name="Lim Y.P."/>
            <person name="Ludwig-Muller J."/>
            <person name="Dixelius C."/>
        </authorList>
    </citation>
    <scope>NUCLEOTIDE SEQUENCE</scope>
    <source>
        <tissue evidence="7">Potato root galls</tissue>
    </source>
</reference>
<name>A0A0H5RBR6_9EUKA</name>
<feature type="region of interest" description="Disordered" evidence="6">
    <location>
        <begin position="22"/>
        <end position="60"/>
    </location>
</feature>
<dbReference type="GO" id="GO:0000226">
    <property type="term" value="P:microtubule cytoskeleton organization"/>
    <property type="evidence" value="ECO:0007669"/>
    <property type="project" value="TreeGrafter"/>
</dbReference>
<evidence type="ECO:0000256" key="2">
    <source>
        <dbReference type="ARBA" id="ARBA00022741"/>
    </source>
</evidence>
<dbReference type="PROSITE" id="PS51221">
    <property type="entry name" value="TTL"/>
    <property type="match status" value="1"/>
</dbReference>
<evidence type="ECO:0000256" key="6">
    <source>
        <dbReference type="SAM" id="MobiDB-lite"/>
    </source>
</evidence>
<accession>A0A0H5RBR6</accession>
<dbReference type="GO" id="GO:0036064">
    <property type="term" value="C:ciliary basal body"/>
    <property type="evidence" value="ECO:0007669"/>
    <property type="project" value="TreeGrafter"/>
</dbReference>
<feature type="region of interest" description="Disordered" evidence="6">
    <location>
        <begin position="76"/>
        <end position="99"/>
    </location>
</feature>
<dbReference type="GO" id="GO:0070740">
    <property type="term" value="F:tubulin-glutamic acid ligase activity"/>
    <property type="evidence" value="ECO:0007669"/>
    <property type="project" value="TreeGrafter"/>
</dbReference>
<dbReference type="GO" id="GO:0005524">
    <property type="term" value="F:ATP binding"/>
    <property type="evidence" value="ECO:0007669"/>
    <property type="project" value="UniProtKB-KW"/>
</dbReference>
<keyword evidence="2" id="KW-0547">Nucleotide-binding</keyword>
<comment type="catalytic activity">
    <reaction evidence="5">
        <text>L-glutamyl-[protein] + L-glutamate + ATP = gamma-L-glutamyl-L-glutamyl-[protein] + ADP + phosphate + H(+)</text>
        <dbReference type="Rhea" id="RHEA:60144"/>
        <dbReference type="Rhea" id="RHEA-COMP:10208"/>
        <dbReference type="Rhea" id="RHEA-COMP:15517"/>
        <dbReference type="ChEBI" id="CHEBI:15378"/>
        <dbReference type="ChEBI" id="CHEBI:29973"/>
        <dbReference type="ChEBI" id="CHEBI:29985"/>
        <dbReference type="ChEBI" id="CHEBI:30616"/>
        <dbReference type="ChEBI" id="CHEBI:43474"/>
        <dbReference type="ChEBI" id="CHEBI:143622"/>
        <dbReference type="ChEBI" id="CHEBI:456216"/>
    </reaction>
    <physiologicalReaction direction="left-to-right" evidence="5">
        <dbReference type="Rhea" id="RHEA:60145"/>
    </physiologicalReaction>
</comment>
<dbReference type="AlphaFoldDB" id="A0A0H5RBR6"/>
<dbReference type="Pfam" id="PF03133">
    <property type="entry name" value="TTL"/>
    <property type="match status" value="1"/>
</dbReference>
<organism evidence="7">
    <name type="scientific">Spongospora subterranea</name>
    <dbReference type="NCBI Taxonomy" id="70186"/>
    <lineage>
        <taxon>Eukaryota</taxon>
        <taxon>Sar</taxon>
        <taxon>Rhizaria</taxon>
        <taxon>Endomyxa</taxon>
        <taxon>Phytomyxea</taxon>
        <taxon>Plasmodiophorida</taxon>
        <taxon>Plasmodiophoridae</taxon>
        <taxon>Spongospora</taxon>
    </lineage>
</organism>
<evidence type="ECO:0000256" key="3">
    <source>
        <dbReference type="ARBA" id="ARBA00022840"/>
    </source>
</evidence>
<keyword evidence="3" id="KW-0067">ATP-binding</keyword>
<dbReference type="Gene3D" id="3.30.470.20">
    <property type="entry name" value="ATP-grasp fold, B domain"/>
    <property type="match status" value="1"/>
</dbReference>
<dbReference type="PANTHER" id="PTHR12241:SF145">
    <property type="entry name" value="TUBULIN POLYGLUTAMYLASE TTLL5"/>
    <property type="match status" value="1"/>
</dbReference>
<dbReference type="InterPro" id="IPR004344">
    <property type="entry name" value="TTL/TTLL_fam"/>
</dbReference>
<evidence type="ECO:0000256" key="1">
    <source>
        <dbReference type="ARBA" id="ARBA00022598"/>
    </source>
</evidence>
<feature type="non-terminal residue" evidence="7">
    <location>
        <position position="1"/>
    </location>
</feature>
<dbReference type="EMBL" id="HACM01005472">
    <property type="protein sequence ID" value="CRZ05914.1"/>
    <property type="molecule type" value="Transcribed_RNA"/>
</dbReference>
<feature type="region of interest" description="Disordered" evidence="6">
    <location>
        <begin position="482"/>
        <end position="505"/>
    </location>
</feature>